<evidence type="ECO:0000259" key="2">
    <source>
        <dbReference type="Pfam" id="PF18271"/>
    </source>
</evidence>
<dbReference type="PANTHER" id="PTHR34612">
    <property type="entry name" value="GH131_N DOMAIN-CONTAINING PROTEIN"/>
    <property type="match status" value="1"/>
</dbReference>
<dbReference type="EMBL" id="JAGPYM010000017">
    <property type="protein sequence ID" value="KAH6885940.1"/>
    <property type="molecule type" value="Genomic_DNA"/>
</dbReference>
<dbReference type="PANTHER" id="PTHR34612:SF4">
    <property type="entry name" value="GLYCOSIDE HYDROLASE 131 CATALYTIC N-TERMINAL DOMAIN-CONTAINING PROTEIN"/>
    <property type="match status" value="1"/>
</dbReference>
<evidence type="ECO:0000256" key="1">
    <source>
        <dbReference type="SAM" id="SignalP"/>
    </source>
</evidence>
<dbReference type="Gene3D" id="2.60.120.1160">
    <property type="match status" value="1"/>
</dbReference>
<comment type="caution">
    <text evidence="3">The sequence shown here is derived from an EMBL/GenBank/DDBJ whole genome shotgun (WGS) entry which is preliminary data.</text>
</comment>
<feature type="signal peptide" evidence="1">
    <location>
        <begin position="1"/>
        <end position="16"/>
    </location>
</feature>
<feature type="chain" id="PRO_5040510397" description="Glycoside hydrolase 131 catalytic N-terminal domain-containing protein" evidence="1">
    <location>
        <begin position="17"/>
        <end position="293"/>
    </location>
</feature>
<organism evidence="3 4">
    <name type="scientific">Thelonectria olida</name>
    <dbReference type="NCBI Taxonomy" id="1576542"/>
    <lineage>
        <taxon>Eukaryota</taxon>
        <taxon>Fungi</taxon>
        <taxon>Dikarya</taxon>
        <taxon>Ascomycota</taxon>
        <taxon>Pezizomycotina</taxon>
        <taxon>Sordariomycetes</taxon>
        <taxon>Hypocreomycetidae</taxon>
        <taxon>Hypocreales</taxon>
        <taxon>Nectriaceae</taxon>
        <taxon>Thelonectria</taxon>
    </lineage>
</organism>
<evidence type="ECO:0000313" key="4">
    <source>
        <dbReference type="Proteomes" id="UP000777438"/>
    </source>
</evidence>
<dbReference type="Pfam" id="PF18271">
    <property type="entry name" value="GH131_N"/>
    <property type="match status" value="1"/>
</dbReference>
<reference evidence="3 4" key="1">
    <citation type="journal article" date="2021" name="Nat. Commun.">
        <title>Genetic determinants of endophytism in the Arabidopsis root mycobiome.</title>
        <authorList>
            <person name="Mesny F."/>
            <person name="Miyauchi S."/>
            <person name="Thiergart T."/>
            <person name="Pickel B."/>
            <person name="Atanasova L."/>
            <person name="Karlsson M."/>
            <person name="Huettel B."/>
            <person name="Barry K.W."/>
            <person name="Haridas S."/>
            <person name="Chen C."/>
            <person name="Bauer D."/>
            <person name="Andreopoulos W."/>
            <person name="Pangilinan J."/>
            <person name="LaButti K."/>
            <person name="Riley R."/>
            <person name="Lipzen A."/>
            <person name="Clum A."/>
            <person name="Drula E."/>
            <person name="Henrissat B."/>
            <person name="Kohler A."/>
            <person name="Grigoriev I.V."/>
            <person name="Martin F.M."/>
            <person name="Hacquard S."/>
        </authorList>
    </citation>
    <scope>NUCLEOTIDE SEQUENCE [LARGE SCALE GENOMIC DNA]</scope>
    <source>
        <strain evidence="3 4">MPI-CAGE-CH-0241</strain>
    </source>
</reference>
<accession>A0A9P9AM88</accession>
<protein>
    <recommendedName>
        <fullName evidence="2">Glycoside hydrolase 131 catalytic N-terminal domain-containing protein</fullName>
    </recommendedName>
</protein>
<gene>
    <name evidence="3" type="ORF">B0T10DRAFT_492019</name>
</gene>
<evidence type="ECO:0000313" key="3">
    <source>
        <dbReference type="EMBL" id="KAH6885940.1"/>
    </source>
</evidence>
<feature type="domain" description="Glycoside hydrolase 131 catalytic N-terminal" evidence="2">
    <location>
        <begin position="33"/>
        <end position="287"/>
    </location>
</feature>
<keyword evidence="4" id="KW-1185">Reference proteome</keyword>
<name>A0A9P9AM88_9HYPO</name>
<dbReference type="Proteomes" id="UP000777438">
    <property type="component" value="Unassembled WGS sequence"/>
</dbReference>
<proteinExistence type="predicted"/>
<dbReference type="InterPro" id="IPR041524">
    <property type="entry name" value="GH131_N"/>
</dbReference>
<keyword evidence="1" id="KW-0732">Signal</keyword>
<dbReference type="AlphaFoldDB" id="A0A9P9AM88"/>
<dbReference type="OrthoDB" id="5283326at2759"/>
<sequence length="293" mass="32481">MRHSTVLALLASLAAASPYPRFPSYQANKSCPVIFDGRIPSNASLADFDSENGGGWNPFNPGYVKGNNLTWSDILRLPKSTPRPRFDAASGSLPVEVTLSDESIFMKQYGFRRAGLQFQKDSNEGSPASEGVVTLHFSLLQDESRPLNLSHEYLNVWHEASDYSANQFNFQAGKLIDQSDLPEDTYKLLDRKNKLIWSTPMLSNVWQNFAITLDFTNNTIQAWYSEGYRPLRAATEPVSNDNSGQGQYQIGILKKPTGTSDVVNAGFQESPLNEGLIYGGIFIEDSSNNCVSF</sequence>